<evidence type="ECO:0000256" key="1">
    <source>
        <dbReference type="SAM" id="MobiDB-lite"/>
    </source>
</evidence>
<accession>A0A9N9NHK4</accession>
<dbReference type="AlphaFoldDB" id="A0A9N9NHK4"/>
<protein>
    <submittedName>
        <fullName evidence="2">7539_t:CDS:1</fullName>
    </submittedName>
</protein>
<gene>
    <name evidence="2" type="ORF">RFULGI_LOCUS12178</name>
</gene>
<organism evidence="2 3">
    <name type="scientific">Racocetra fulgida</name>
    <dbReference type="NCBI Taxonomy" id="60492"/>
    <lineage>
        <taxon>Eukaryota</taxon>
        <taxon>Fungi</taxon>
        <taxon>Fungi incertae sedis</taxon>
        <taxon>Mucoromycota</taxon>
        <taxon>Glomeromycotina</taxon>
        <taxon>Glomeromycetes</taxon>
        <taxon>Diversisporales</taxon>
        <taxon>Gigasporaceae</taxon>
        <taxon>Racocetra</taxon>
    </lineage>
</organism>
<sequence length="99" mass="11196">SRMYIQCSKQKARKIAAETTEEPRTSNNLQQESERPVIAVIIATNQTDESIAMFQSEKNTATIPQNDNNIVETNVDPLSATNISISEQELLREFRTKIN</sequence>
<comment type="caution">
    <text evidence="2">The sequence shown here is derived from an EMBL/GenBank/DDBJ whole genome shotgun (WGS) entry which is preliminary data.</text>
</comment>
<evidence type="ECO:0000313" key="2">
    <source>
        <dbReference type="EMBL" id="CAG8731587.1"/>
    </source>
</evidence>
<name>A0A9N9NHK4_9GLOM</name>
<feature type="non-terminal residue" evidence="2">
    <location>
        <position position="1"/>
    </location>
</feature>
<evidence type="ECO:0000313" key="3">
    <source>
        <dbReference type="Proteomes" id="UP000789396"/>
    </source>
</evidence>
<feature type="region of interest" description="Disordered" evidence="1">
    <location>
        <begin position="1"/>
        <end position="32"/>
    </location>
</feature>
<proteinExistence type="predicted"/>
<dbReference type="Proteomes" id="UP000789396">
    <property type="component" value="Unassembled WGS sequence"/>
</dbReference>
<reference evidence="2" key="1">
    <citation type="submission" date="2021-06" db="EMBL/GenBank/DDBJ databases">
        <authorList>
            <person name="Kallberg Y."/>
            <person name="Tangrot J."/>
            <person name="Rosling A."/>
        </authorList>
    </citation>
    <scope>NUCLEOTIDE SEQUENCE</scope>
    <source>
        <strain evidence="2">IN212</strain>
    </source>
</reference>
<feature type="non-terminal residue" evidence="2">
    <location>
        <position position="99"/>
    </location>
</feature>
<keyword evidence="3" id="KW-1185">Reference proteome</keyword>
<dbReference type="EMBL" id="CAJVPZ010028513">
    <property type="protein sequence ID" value="CAG8731587.1"/>
    <property type="molecule type" value="Genomic_DNA"/>
</dbReference>